<accession>A0AA86UDA4</accession>
<evidence type="ECO:0000313" key="3">
    <source>
        <dbReference type="Proteomes" id="UP001642409"/>
    </source>
</evidence>
<comment type="caution">
    <text evidence="1">The sequence shown here is derived from an EMBL/GenBank/DDBJ whole genome shotgun (WGS) entry which is preliminary data.</text>
</comment>
<evidence type="ECO:0000313" key="1">
    <source>
        <dbReference type="EMBL" id="CAI9953635.1"/>
    </source>
</evidence>
<sequence length="115" mass="12776">MQYLENMVLQVSASITKELDEFVSLAQKHITDIAALTMVAGMKLIINNLLLFSLTIKSSIIELTIIAKVIKKFINEVNKPRRLGATNSSNNIGTVVTTIDEHNPFNILTVAKQHQ</sequence>
<reference evidence="1" key="1">
    <citation type="submission" date="2023-06" db="EMBL/GenBank/DDBJ databases">
        <authorList>
            <person name="Kurt Z."/>
        </authorList>
    </citation>
    <scope>NUCLEOTIDE SEQUENCE</scope>
</reference>
<name>A0AA86UDA4_9EUKA</name>
<proteinExistence type="predicted"/>
<dbReference type="AlphaFoldDB" id="A0AA86UDA4"/>
<organism evidence="1">
    <name type="scientific">Hexamita inflata</name>
    <dbReference type="NCBI Taxonomy" id="28002"/>
    <lineage>
        <taxon>Eukaryota</taxon>
        <taxon>Metamonada</taxon>
        <taxon>Diplomonadida</taxon>
        <taxon>Hexamitidae</taxon>
        <taxon>Hexamitinae</taxon>
        <taxon>Hexamita</taxon>
    </lineage>
</organism>
<dbReference type="EMBL" id="CATOUU010000840">
    <property type="protein sequence ID" value="CAI9953635.1"/>
    <property type="molecule type" value="Genomic_DNA"/>
</dbReference>
<evidence type="ECO:0000313" key="2">
    <source>
        <dbReference type="EMBL" id="CAL6028495.1"/>
    </source>
</evidence>
<keyword evidence="3" id="KW-1185">Reference proteome</keyword>
<protein>
    <submittedName>
        <fullName evidence="2">Hypothetical_protein</fullName>
    </submittedName>
</protein>
<reference evidence="2 3" key="2">
    <citation type="submission" date="2024-07" db="EMBL/GenBank/DDBJ databases">
        <authorList>
            <person name="Akdeniz Z."/>
        </authorList>
    </citation>
    <scope>NUCLEOTIDE SEQUENCE [LARGE SCALE GENOMIC DNA]</scope>
</reference>
<gene>
    <name evidence="2" type="ORF">HINF_LOCUS31835</name>
    <name evidence="1" type="ORF">HINF_LOCUS41280</name>
</gene>
<dbReference type="EMBL" id="CAXDID020000107">
    <property type="protein sequence ID" value="CAL6028495.1"/>
    <property type="molecule type" value="Genomic_DNA"/>
</dbReference>
<dbReference type="Proteomes" id="UP001642409">
    <property type="component" value="Unassembled WGS sequence"/>
</dbReference>